<sequence length="55" mass="6628">MVVFLRLSNLRKKTVYSKEIEIFNIQKEAIRKLNFSDLPKKINTLKINSLFLKFR</sequence>
<dbReference type="Proteomes" id="UP000045051">
    <property type="component" value="Unassembled WGS sequence"/>
</dbReference>
<accession>A0A0B7I8Z0</accession>
<organism evidence="1 2">
    <name type="scientific">Capnocytophaga canis</name>
    <dbReference type="NCBI Taxonomy" id="1848903"/>
    <lineage>
        <taxon>Bacteria</taxon>
        <taxon>Pseudomonadati</taxon>
        <taxon>Bacteroidota</taxon>
        <taxon>Flavobacteriia</taxon>
        <taxon>Flavobacteriales</taxon>
        <taxon>Flavobacteriaceae</taxon>
        <taxon>Capnocytophaga</taxon>
    </lineage>
</organism>
<protein>
    <submittedName>
        <fullName evidence="1">Uncharacterized protein</fullName>
    </submittedName>
</protein>
<proteinExistence type="predicted"/>
<keyword evidence="2" id="KW-1185">Reference proteome</keyword>
<gene>
    <name evidence="1" type="ORF">CCAND38_550019</name>
</gene>
<dbReference type="AlphaFoldDB" id="A0A0B7I8Z0"/>
<reference evidence="1 2" key="1">
    <citation type="submission" date="2015-01" db="EMBL/GenBank/DDBJ databases">
        <authorList>
            <person name="Xiang T."/>
            <person name="Song Y."/>
            <person name="Huang L."/>
            <person name="Wang B."/>
            <person name="Wu P."/>
        </authorList>
    </citation>
    <scope>NUCLEOTIDE SEQUENCE [LARGE SCALE GENOMIC DNA]</scope>
    <source>
        <strain evidence="1 2">CcD38</strain>
    </source>
</reference>
<dbReference type="EMBL" id="CDOI01000168">
    <property type="protein sequence ID" value="CEN48165.1"/>
    <property type="molecule type" value="Genomic_DNA"/>
</dbReference>
<evidence type="ECO:0000313" key="1">
    <source>
        <dbReference type="EMBL" id="CEN48165.1"/>
    </source>
</evidence>
<name>A0A0B7I8Z0_9FLAO</name>
<evidence type="ECO:0000313" key="2">
    <source>
        <dbReference type="Proteomes" id="UP000045051"/>
    </source>
</evidence>